<dbReference type="VEuPathDB" id="TrichDB:TRFO_16691"/>
<evidence type="ECO:0000313" key="2">
    <source>
        <dbReference type="Proteomes" id="UP000179807"/>
    </source>
</evidence>
<comment type="caution">
    <text evidence="1">The sequence shown here is derived from an EMBL/GenBank/DDBJ whole genome shotgun (WGS) entry which is preliminary data.</text>
</comment>
<organism evidence="1 2">
    <name type="scientific">Tritrichomonas foetus</name>
    <dbReference type="NCBI Taxonomy" id="1144522"/>
    <lineage>
        <taxon>Eukaryota</taxon>
        <taxon>Metamonada</taxon>
        <taxon>Parabasalia</taxon>
        <taxon>Tritrichomonadida</taxon>
        <taxon>Tritrichomonadidae</taxon>
        <taxon>Tritrichomonas</taxon>
    </lineage>
</organism>
<sequence>MKSKYSFFKPLTKQDKKKAYVNQLKHILEIYEPALALLLKSENDPSKYKNKLILLLSQVESKNSVTNKINNISKFTQMLNSHRNIFNFHDHYDVVKFYEQVTLEITKNNNYDYSQNEMGQDFLNFCSIRWLIWEFGKVINSPELFLLSLPLIYQLSNINHELDLLIDYYIPLIILTETNFNHNLIFLEFISKELEMNFCKYQDSEFILNSLFNVKIFDLNVETEYKAFQFFTYCYSIFKNKICVSQRDNILLSMMMLFPKKSKFYTIMFYLVLNEASKNFSYKKLGDFLNSQDIYDHNDFLKLHLCFSKSENSFSQEALITILKYAFSSSILAKTAEQILFMLPNDVFTKLAEVFRSFISRAIQFIILSFHICKYKYRRERLIRIINKLHQLKNHKLCFIVETTISSSNLIANNRHFFNNIKVDEEKIYVKFLYEITGYPLISFDVKNIINNIPGKIPIKPIQRNSKLEYLEISDKTIKNKFEEHLKLISSK</sequence>
<dbReference type="GeneID" id="94833841"/>
<dbReference type="Proteomes" id="UP000179807">
    <property type="component" value="Unassembled WGS sequence"/>
</dbReference>
<keyword evidence="2" id="KW-1185">Reference proteome</keyword>
<dbReference type="AlphaFoldDB" id="A0A1J4KUR7"/>
<dbReference type="RefSeq" id="XP_068366381.1">
    <property type="nucleotide sequence ID" value="XM_068499137.1"/>
</dbReference>
<name>A0A1J4KUR7_9EUKA</name>
<dbReference type="EMBL" id="MLAK01000545">
    <property type="protein sequence ID" value="OHT13245.1"/>
    <property type="molecule type" value="Genomic_DNA"/>
</dbReference>
<reference evidence="1" key="1">
    <citation type="submission" date="2016-10" db="EMBL/GenBank/DDBJ databases">
        <authorList>
            <person name="Benchimol M."/>
            <person name="Almeida L.G."/>
            <person name="Vasconcelos A.T."/>
            <person name="Perreira-Neves A."/>
            <person name="Rosa I.A."/>
            <person name="Tasca T."/>
            <person name="Bogo M.R."/>
            <person name="de Souza W."/>
        </authorList>
    </citation>
    <scope>NUCLEOTIDE SEQUENCE [LARGE SCALE GENOMIC DNA]</scope>
    <source>
        <strain evidence="1">K</strain>
    </source>
</reference>
<protein>
    <submittedName>
        <fullName evidence="1">Uncharacterized protein</fullName>
    </submittedName>
</protein>
<proteinExistence type="predicted"/>
<accession>A0A1J4KUR7</accession>
<evidence type="ECO:0000313" key="1">
    <source>
        <dbReference type="EMBL" id="OHT13245.1"/>
    </source>
</evidence>
<gene>
    <name evidence="1" type="ORF">TRFO_16691</name>
</gene>